<evidence type="ECO:0000313" key="7">
    <source>
        <dbReference type="EMBL" id="KAF7494037.1"/>
    </source>
</evidence>
<sequence>MGFVSHFWYIFLDRIFIGKTRRIILKKLMCEALVGPPFAASMFFVVGKLNHKKNQEIQSEVKTNFKYLMMVDWGFYIPLQYFNFQYLPTKFRVLYVSILSLVYDTFLVYILNKKELTNTSESFEDNR</sequence>
<dbReference type="Pfam" id="PF04117">
    <property type="entry name" value="Mpv17_PMP22"/>
    <property type="match status" value="1"/>
</dbReference>
<dbReference type="EMBL" id="WVUK01000054">
    <property type="protein sequence ID" value="KAF7494037.1"/>
    <property type="molecule type" value="Genomic_DNA"/>
</dbReference>
<reference evidence="9" key="1">
    <citation type="journal article" date="2020" name="PLoS Negl. Trop. Dis.">
        <title>High-quality nuclear genome for Sarcoptes scabiei-A critical resource for a neglected parasite.</title>
        <authorList>
            <person name="Korhonen P.K."/>
            <person name="Gasser R.B."/>
            <person name="Ma G."/>
            <person name="Wang T."/>
            <person name="Stroehlein A.J."/>
            <person name="Young N.D."/>
            <person name="Ang C.S."/>
            <person name="Fernando D.D."/>
            <person name="Lu H.C."/>
            <person name="Taylor S."/>
            <person name="Reynolds S.L."/>
            <person name="Mofiz E."/>
            <person name="Najaraj S.H."/>
            <person name="Gowda H."/>
            <person name="Madugundu A."/>
            <person name="Renuse S."/>
            <person name="Holt D."/>
            <person name="Pandey A."/>
            <person name="Papenfuss A.T."/>
            <person name="Fischer K."/>
        </authorList>
    </citation>
    <scope>NUCLEOTIDE SEQUENCE [LARGE SCALE GENOMIC DNA]</scope>
</reference>
<gene>
    <name evidence="7" type="ORF">SSS_2700</name>
</gene>
<dbReference type="EnsemblMetazoa" id="SSS_2700s_mrna">
    <property type="protein sequence ID" value="KAF7494037.1"/>
    <property type="gene ID" value="SSS_2700"/>
</dbReference>
<evidence type="ECO:0000256" key="5">
    <source>
        <dbReference type="ARBA" id="ARBA00023136"/>
    </source>
</evidence>
<accession>A0A834VDZ5</accession>
<dbReference type="PANTHER" id="PTHR11266:SF8">
    <property type="entry name" value="MPV17-LIKE PROTEIN 2"/>
    <property type="match status" value="1"/>
</dbReference>
<comment type="subcellular location">
    <subcellularLocation>
        <location evidence="1">Membrane</location>
        <topology evidence="1">Multi-pass membrane protein</topology>
    </subcellularLocation>
</comment>
<name>A0A834VDZ5_SARSC</name>
<dbReference type="OrthoDB" id="5345392at2759"/>
<comment type="similarity">
    <text evidence="2 6">Belongs to the peroxisomal membrane protein PXMP2/4 family.</text>
</comment>
<proteinExistence type="inferred from homology"/>
<feature type="transmembrane region" description="Helical" evidence="6">
    <location>
        <begin position="91"/>
        <end position="111"/>
    </location>
</feature>
<feature type="transmembrane region" description="Helical" evidence="6">
    <location>
        <begin position="28"/>
        <end position="47"/>
    </location>
</feature>
<dbReference type="InterPro" id="IPR007248">
    <property type="entry name" value="Mpv17_PMP22"/>
</dbReference>
<evidence type="ECO:0000256" key="4">
    <source>
        <dbReference type="ARBA" id="ARBA00022989"/>
    </source>
</evidence>
<dbReference type="PANTHER" id="PTHR11266">
    <property type="entry name" value="PEROXISOMAL MEMBRANE PROTEIN 2, PXMP2 MPV17"/>
    <property type="match status" value="1"/>
</dbReference>
<evidence type="ECO:0000256" key="1">
    <source>
        <dbReference type="ARBA" id="ARBA00004141"/>
    </source>
</evidence>
<dbReference type="Proteomes" id="UP000070412">
    <property type="component" value="Unassembled WGS sequence"/>
</dbReference>
<keyword evidence="9" id="KW-1185">Reference proteome</keyword>
<keyword evidence="4 6" id="KW-1133">Transmembrane helix</keyword>
<reference evidence="7" key="2">
    <citation type="submission" date="2020-01" db="EMBL/GenBank/DDBJ databases">
        <authorList>
            <person name="Korhonen P.K.K."/>
            <person name="Guangxu M.G."/>
            <person name="Wang T.W."/>
            <person name="Stroehlein A.J.S."/>
            <person name="Young N.D."/>
            <person name="Ang C.-S.A."/>
            <person name="Fernando D.W.F."/>
            <person name="Lu H.L."/>
            <person name="Taylor S.T."/>
            <person name="Ehtesham M.E.M."/>
            <person name="Najaraj S.H.N."/>
            <person name="Harsha G.H.G."/>
            <person name="Madugundu A.M."/>
            <person name="Renuse S.R."/>
            <person name="Holt D.H."/>
            <person name="Pandey A.P."/>
            <person name="Papenfuss A.P."/>
            <person name="Gasser R.B.G."/>
            <person name="Fischer K.F."/>
        </authorList>
    </citation>
    <scope>NUCLEOTIDE SEQUENCE</scope>
    <source>
        <strain evidence="7">SSS_KF_BRIS2020</strain>
    </source>
</reference>
<evidence type="ECO:0000313" key="9">
    <source>
        <dbReference type="Proteomes" id="UP000070412"/>
    </source>
</evidence>
<keyword evidence="5 6" id="KW-0472">Membrane</keyword>
<protein>
    <submittedName>
        <fullName evidence="7">Mpv17-like protein 2</fullName>
    </submittedName>
</protein>
<keyword evidence="3 6" id="KW-0812">Transmembrane</keyword>
<evidence type="ECO:0000256" key="3">
    <source>
        <dbReference type="ARBA" id="ARBA00022692"/>
    </source>
</evidence>
<evidence type="ECO:0000313" key="8">
    <source>
        <dbReference type="EnsemblMetazoa" id="KAF7494037.1"/>
    </source>
</evidence>
<reference evidence="8" key="3">
    <citation type="submission" date="2022-06" db="UniProtKB">
        <authorList>
            <consortium name="EnsemblMetazoa"/>
        </authorList>
    </citation>
    <scope>IDENTIFICATION</scope>
</reference>
<evidence type="ECO:0000256" key="6">
    <source>
        <dbReference type="RuleBase" id="RU363053"/>
    </source>
</evidence>
<dbReference type="GO" id="GO:0061668">
    <property type="term" value="P:mitochondrial ribosome assembly"/>
    <property type="evidence" value="ECO:0007669"/>
    <property type="project" value="TreeGrafter"/>
</dbReference>
<evidence type="ECO:0000256" key="2">
    <source>
        <dbReference type="ARBA" id="ARBA00006824"/>
    </source>
</evidence>
<dbReference type="GO" id="GO:0016020">
    <property type="term" value="C:membrane"/>
    <property type="evidence" value="ECO:0007669"/>
    <property type="project" value="UniProtKB-SubCell"/>
</dbReference>
<dbReference type="GO" id="GO:0005739">
    <property type="term" value="C:mitochondrion"/>
    <property type="evidence" value="ECO:0007669"/>
    <property type="project" value="TreeGrafter"/>
</dbReference>
<dbReference type="AlphaFoldDB" id="A0A834VDZ5"/>
<organism evidence="7">
    <name type="scientific">Sarcoptes scabiei</name>
    <name type="common">Itch mite</name>
    <name type="synonym">Acarus scabiei</name>
    <dbReference type="NCBI Taxonomy" id="52283"/>
    <lineage>
        <taxon>Eukaryota</taxon>
        <taxon>Metazoa</taxon>
        <taxon>Ecdysozoa</taxon>
        <taxon>Arthropoda</taxon>
        <taxon>Chelicerata</taxon>
        <taxon>Arachnida</taxon>
        <taxon>Acari</taxon>
        <taxon>Acariformes</taxon>
        <taxon>Sarcoptiformes</taxon>
        <taxon>Astigmata</taxon>
        <taxon>Psoroptidia</taxon>
        <taxon>Sarcoptoidea</taxon>
        <taxon>Sarcoptidae</taxon>
        <taxon>Sarcoptinae</taxon>
        <taxon>Sarcoptes</taxon>
    </lineage>
</organism>